<comment type="caution">
    <text evidence="2">The sequence shown here is derived from an EMBL/GenBank/DDBJ whole genome shotgun (WGS) entry which is preliminary data.</text>
</comment>
<proteinExistence type="predicted"/>
<protein>
    <submittedName>
        <fullName evidence="2">Uncharacterized protein</fullName>
    </submittedName>
</protein>
<sequence>MASVSRCRLSISSLRRCTSLLSVQSKNHGVQSTKCMRTICCGDSLLQATKTSLVQAATKRFSSQISKKFLEKFPPVLGCNVLSVIASENIVGSSELEEGAESEDEATSGRKRIMYSHPLDDVP</sequence>
<evidence type="ECO:0000313" key="2">
    <source>
        <dbReference type="EMBL" id="CAH3132062.1"/>
    </source>
</evidence>
<dbReference type="EMBL" id="CALNXJ010000026">
    <property type="protein sequence ID" value="CAH3132062.1"/>
    <property type="molecule type" value="Genomic_DNA"/>
</dbReference>
<dbReference type="AlphaFoldDB" id="A0AAU9WZP4"/>
<reference evidence="2 3" key="1">
    <citation type="submission" date="2022-05" db="EMBL/GenBank/DDBJ databases">
        <authorList>
            <consortium name="Genoscope - CEA"/>
            <person name="William W."/>
        </authorList>
    </citation>
    <scope>NUCLEOTIDE SEQUENCE [LARGE SCALE GENOMIC DNA]</scope>
</reference>
<dbReference type="Proteomes" id="UP001159428">
    <property type="component" value="Unassembled WGS sequence"/>
</dbReference>
<feature type="compositionally biased region" description="Acidic residues" evidence="1">
    <location>
        <begin position="95"/>
        <end position="106"/>
    </location>
</feature>
<name>A0AAU9WZP4_9CNID</name>
<evidence type="ECO:0000313" key="3">
    <source>
        <dbReference type="Proteomes" id="UP001159428"/>
    </source>
</evidence>
<accession>A0AAU9WZP4</accession>
<keyword evidence="3" id="KW-1185">Reference proteome</keyword>
<feature type="region of interest" description="Disordered" evidence="1">
    <location>
        <begin position="94"/>
        <end position="123"/>
    </location>
</feature>
<organism evidence="2 3">
    <name type="scientific">Pocillopora meandrina</name>
    <dbReference type="NCBI Taxonomy" id="46732"/>
    <lineage>
        <taxon>Eukaryota</taxon>
        <taxon>Metazoa</taxon>
        <taxon>Cnidaria</taxon>
        <taxon>Anthozoa</taxon>
        <taxon>Hexacorallia</taxon>
        <taxon>Scleractinia</taxon>
        <taxon>Astrocoeniina</taxon>
        <taxon>Pocilloporidae</taxon>
        <taxon>Pocillopora</taxon>
    </lineage>
</organism>
<evidence type="ECO:0000256" key="1">
    <source>
        <dbReference type="SAM" id="MobiDB-lite"/>
    </source>
</evidence>
<gene>
    <name evidence="2" type="ORF">PMEA_00014469</name>
</gene>